<evidence type="ECO:0000313" key="2">
    <source>
        <dbReference type="Proteomes" id="UP000284853"/>
    </source>
</evidence>
<reference evidence="1 2" key="1">
    <citation type="submission" date="2017-08" db="EMBL/GenBank/DDBJ databases">
        <title>Comparative genomics of bacteria isolated from necrotic lesions of AOD affected trees.</title>
        <authorList>
            <person name="Doonan J."/>
            <person name="Denman S."/>
            <person name="Mcdonald J.E."/>
        </authorList>
    </citation>
    <scope>NUCLEOTIDE SEQUENCE [LARGE SCALE GENOMIC DNA]</scope>
    <source>
        <strain evidence="1 2">CIP 105588</strain>
    </source>
</reference>
<name>A0ABX9PUU4_9GAMM</name>
<dbReference type="Proteomes" id="UP000284853">
    <property type="component" value="Unassembled WGS sequence"/>
</dbReference>
<sequence>MTSGLTKFDFLSNGVLSPASEETHWFFYSYTLHISSRRRVGRSYSPESLTCVSSSGFVRLPPFCNSNYFGYTLYVVL</sequence>
<protein>
    <submittedName>
        <fullName evidence="1">Uncharacterized protein</fullName>
    </submittedName>
</protein>
<gene>
    <name evidence="1" type="ORF">CKQ54_06800</name>
</gene>
<dbReference type="EMBL" id="NSDJ01000001">
    <property type="protein sequence ID" value="RKF68089.1"/>
    <property type="molecule type" value="Genomic_DNA"/>
</dbReference>
<proteinExistence type="predicted"/>
<organism evidence="1 2">
    <name type="scientific">Rahnella variigena</name>
    <dbReference type="NCBI Taxonomy" id="574964"/>
    <lineage>
        <taxon>Bacteria</taxon>
        <taxon>Pseudomonadati</taxon>
        <taxon>Pseudomonadota</taxon>
        <taxon>Gammaproteobacteria</taxon>
        <taxon>Enterobacterales</taxon>
        <taxon>Yersiniaceae</taxon>
        <taxon>Rahnella</taxon>
    </lineage>
</organism>
<keyword evidence="2" id="KW-1185">Reference proteome</keyword>
<evidence type="ECO:0000313" key="1">
    <source>
        <dbReference type="EMBL" id="RKF68089.1"/>
    </source>
</evidence>
<accession>A0ABX9PUU4</accession>
<comment type="caution">
    <text evidence="1">The sequence shown here is derived from an EMBL/GenBank/DDBJ whole genome shotgun (WGS) entry which is preliminary data.</text>
</comment>